<dbReference type="Pfam" id="PF26138">
    <property type="entry name" value="DUF8040"/>
    <property type="match status" value="1"/>
</dbReference>
<evidence type="ECO:0000259" key="3">
    <source>
        <dbReference type="Pfam" id="PF26138"/>
    </source>
</evidence>
<evidence type="ECO:0000313" key="4">
    <source>
        <dbReference type="EnsemblPlants" id="OPUNC07G22130.1"/>
    </source>
</evidence>
<dbReference type="Proteomes" id="UP000026962">
    <property type="component" value="Chromosome 7"/>
</dbReference>
<reference evidence="4" key="1">
    <citation type="submission" date="2015-04" db="UniProtKB">
        <authorList>
            <consortium name="EnsemblPlants"/>
        </authorList>
    </citation>
    <scope>IDENTIFICATION</scope>
</reference>
<dbReference type="EnsemblPlants" id="OPUNC07G22130.1">
    <property type="protein sequence ID" value="OPUNC07G22130.1"/>
    <property type="gene ID" value="OPUNC07G22130"/>
</dbReference>
<dbReference type="PANTHER" id="PTHR46934:SF9">
    <property type="entry name" value="MYB_SANT-LIKE DOMAIN-CONTAINING PROTEIN"/>
    <property type="match status" value="1"/>
</dbReference>
<feature type="region of interest" description="Disordered" evidence="1">
    <location>
        <begin position="342"/>
        <end position="417"/>
    </location>
</feature>
<evidence type="ECO:0000313" key="5">
    <source>
        <dbReference type="Proteomes" id="UP000026962"/>
    </source>
</evidence>
<dbReference type="PANTHER" id="PTHR46934">
    <property type="entry name" value="MYB_DNA-BIND_3 DOMAIN-CONTAINING PROTEIN-RELATED"/>
    <property type="match status" value="1"/>
</dbReference>
<feature type="compositionally biased region" description="Polar residues" evidence="1">
    <location>
        <begin position="389"/>
        <end position="405"/>
    </location>
</feature>
<dbReference type="AlphaFoldDB" id="A0A0E0LNT3"/>
<reference evidence="4" key="2">
    <citation type="submission" date="2018-05" db="EMBL/GenBank/DDBJ databases">
        <title>OpunRS2 (Oryza punctata Reference Sequence Version 2).</title>
        <authorList>
            <person name="Zhang J."/>
            <person name="Kudrna D."/>
            <person name="Lee S."/>
            <person name="Talag J."/>
            <person name="Welchert J."/>
            <person name="Wing R.A."/>
        </authorList>
    </citation>
    <scope>NUCLEOTIDE SEQUENCE [LARGE SCALE GENOMIC DNA]</scope>
</reference>
<dbReference type="OMA" id="YKSSGHE"/>
<name>A0A0E0LNT3_ORYPU</name>
<dbReference type="STRING" id="4537.A0A0E0LNT3"/>
<dbReference type="eggNOG" id="KOG4585">
    <property type="taxonomic scope" value="Eukaryota"/>
</dbReference>
<keyword evidence="5" id="KW-1185">Reference proteome</keyword>
<feature type="compositionally biased region" description="Polar residues" evidence="1">
    <location>
        <begin position="342"/>
        <end position="374"/>
    </location>
</feature>
<dbReference type="HOGENOM" id="CLU_028568_4_0_1"/>
<feature type="domain" description="DUF8040" evidence="3">
    <location>
        <begin position="51"/>
        <end position="145"/>
    </location>
</feature>
<accession>A0A0E0LNT3</accession>
<organism evidence="4">
    <name type="scientific">Oryza punctata</name>
    <name type="common">Red rice</name>
    <dbReference type="NCBI Taxonomy" id="4537"/>
    <lineage>
        <taxon>Eukaryota</taxon>
        <taxon>Viridiplantae</taxon>
        <taxon>Streptophyta</taxon>
        <taxon>Embryophyta</taxon>
        <taxon>Tracheophyta</taxon>
        <taxon>Spermatophyta</taxon>
        <taxon>Magnoliopsida</taxon>
        <taxon>Liliopsida</taxon>
        <taxon>Poales</taxon>
        <taxon>Poaceae</taxon>
        <taxon>BOP clade</taxon>
        <taxon>Oryzoideae</taxon>
        <taxon>Oryzeae</taxon>
        <taxon>Oryzinae</taxon>
        <taxon>Oryza</taxon>
    </lineage>
</organism>
<dbReference type="Gramene" id="OPUNC07G22130.1">
    <property type="protein sequence ID" value="OPUNC07G22130.1"/>
    <property type="gene ID" value="OPUNC07G22130"/>
</dbReference>
<feature type="domain" description="Myb/SANT-like" evidence="2">
    <location>
        <begin position="249"/>
        <end position="330"/>
    </location>
</feature>
<dbReference type="Pfam" id="PF12776">
    <property type="entry name" value="Myb_DNA-bind_3"/>
    <property type="match status" value="1"/>
</dbReference>
<proteinExistence type="predicted"/>
<dbReference type="InterPro" id="IPR024752">
    <property type="entry name" value="Myb/SANT-like_dom"/>
</dbReference>
<evidence type="ECO:0000259" key="2">
    <source>
        <dbReference type="Pfam" id="PF12776"/>
    </source>
</evidence>
<dbReference type="InterPro" id="IPR058353">
    <property type="entry name" value="DUF8040"/>
</dbReference>
<protein>
    <submittedName>
        <fullName evidence="4">Uncharacterized protein</fullName>
    </submittedName>
</protein>
<sequence length="506" mass="57876">MQNFDLKVMGSANEQIRKLLLEEEEEDDELFFVLVPAIFVVLQAEKRPLHTSSLSGAVKVREILEGHEHWSRVEFRMEPEIFRATANYLRRECLLCDTRGVNVEEQLGIFMYMISHNASNEDLQNGFQHSGETISRKVNEVFDVVHTLTNRFVKLPNSTETPMKIASNQVKIPAAAVVFHNIIRGLNGKEGWLDRQPNYIPEESYVDLPDEEIYPYDDESIDGNNLRDQIAMQMWAAHITMSTERVRASWNSALEKGLVDILHDHNQPRFRAQNAWIPEGWRSIVNKFDDKFSYAYFSKQQIQEKEKELKGNYKIIKNARKESGLDWNDSLGSIARGDLCFTSTEESTPSSNQYMEKAQEASSLNRLIDPSSNLDGRPNPFSNLDGPEASSTSMEKAQESSTPNKSGEEGAPGKKRKQNQVALVLENYLEFKKDQTQMVVDKLVQASKEQTDCSIPKCIAAELTDEEKAKALGLFRCPLNREIFMNTTSPTVRLIWLRSQMLHRYI</sequence>
<evidence type="ECO:0000256" key="1">
    <source>
        <dbReference type="SAM" id="MobiDB-lite"/>
    </source>
</evidence>